<evidence type="ECO:0000313" key="6">
    <source>
        <dbReference type="EMBL" id="TCT12554.1"/>
    </source>
</evidence>
<reference evidence="6 7" key="1">
    <citation type="submission" date="2019-03" db="EMBL/GenBank/DDBJ databases">
        <title>Genomic Encyclopedia of Type Strains, Phase IV (KMG-IV): sequencing the most valuable type-strain genomes for metagenomic binning, comparative biology and taxonomic classification.</title>
        <authorList>
            <person name="Goeker M."/>
        </authorList>
    </citation>
    <scope>NUCLEOTIDE SEQUENCE [LARGE SCALE GENOMIC DNA]</scope>
    <source>
        <strain evidence="6 7">DSM 19345</strain>
    </source>
</reference>
<evidence type="ECO:0000259" key="5">
    <source>
        <dbReference type="Pfam" id="PF13458"/>
    </source>
</evidence>
<evidence type="ECO:0000256" key="4">
    <source>
        <dbReference type="SAM" id="SignalP"/>
    </source>
</evidence>
<keyword evidence="7" id="KW-1185">Reference proteome</keyword>
<keyword evidence="2 4" id="KW-0732">Signal</keyword>
<protein>
    <submittedName>
        <fullName evidence="6">Amino acid/amide ABC transporter substrate-binding protein (HAAT family)</fullName>
    </submittedName>
</protein>
<evidence type="ECO:0000256" key="1">
    <source>
        <dbReference type="ARBA" id="ARBA00010062"/>
    </source>
</evidence>
<comment type="similarity">
    <text evidence="1">Belongs to the leucine-binding protein family.</text>
</comment>
<name>A0A4R3MJF3_9HYPH</name>
<dbReference type="PANTHER" id="PTHR30483">
    <property type="entry name" value="LEUCINE-SPECIFIC-BINDING PROTEIN"/>
    <property type="match status" value="1"/>
</dbReference>
<dbReference type="Gene3D" id="3.40.50.2300">
    <property type="match status" value="2"/>
</dbReference>
<dbReference type="InterPro" id="IPR051010">
    <property type="entry name" value="BCAA_transport"/>
</dbReference>
<feature type="signal peptide" evidence="4">
    <location>
        <begin position="1"/>
        <end position="23"/>
    </location>
</feature>
<dbReference type="SUPFAM" id="SSF53822">
    <property type="entry name" value="Periplasmic binding protein-like I"/>
    <property type="match status" value="1"/>
</dbReference>
<gene>
    <name evidence="6" type="ORF">EDC22_102239</name>
</gene>
<dbReference type="CDD" id="cd06359">
    <property type="entry name" value="PBP1_Nba-like"/>
    <property type="match status" value="1"/>
</dbReference>
<keyword evidence="3" id="KW-0813">Transport</keyword>
<dbReference type="RefSeq" id="WP_132805327.1">
    <property type="nucleotide sequence ID" value="NZ_SMAK01000002.1"/>
</dbReference>
<feature type="chain" id="PRO_5020452886" evidence="4">
    <location>
        <begin position="24"/>
        <end position="391"/>
    </location>
</feature>
<dbReference type="GO" id="GO:0006865">
    <property type="term" value="P:amino acid transport"/>
    <property type="evidence" value="ECO:0007669"/>
    <property type="project" value="UniProtKB-KW"/>
</dbReference>
<accession>A0A4R3MJF3</accession>
<evidence type="ECO:0000313" key="7">
    <source>
        <dbReference type="Proteomes" id="UP000295678"/>
    </source>
</evidence>
<dbReference type="Pfam" id="PF13458">
    <property type="entry name" value="Peripla_BP_6"/>
    <property type="match status" value="1"/>
</dbReference>
<dbReference type="AlphaFoldDB" id="A0A4R3MJF3"/>
<proteinExistence type="inferred from homology"/>
<comment type="caution">
    <text evidence="6">The sequence shown here is derived from an EMBL/GenBank/DDBJ whole genome shotgun (WGS) entry which is preliminary data.</text>
</comment>
<organism evidence="6 7">
    <name type="scientific">Tepidamorphus gemmatus</name>
    <dbReference type="NCBI Taxonomy" id="747076"/>
    <lineage>
        <taxon>Bacteria</taxon>
        <taxon>Pseudomonadati</taxon>
        <taxon>Pseudomonadota</taxon>
        <taxon>Alphaproteobacteria</taxon>
        <taxon>Hyphomicrobiales</taxon>
        <taxon>Tepidamorphaceae</taxon>
        <taxon>Tepidamorphus</taxon>
    </lineage>
</organism>
<dbReference type="Proteomes" id="UP000295678">
    <property type="component" value="Unassembled WGS sequence"/>
</dbReference>
<evidence type="ECO:0000256" key="3">
    <source>
        <dbReference type="ARBA" id="ARBA00022970"/>
    </source>
</evidence>
<feature type="domain" description="Leucine-binding protein" evidence="5">
    <location>
        <begin position="25"/>
        <end position="363"/>
    </location>
</feature>
<dbReference type="OrthoDB" id="435355at2"/>
<keyword evidence="3" id="KW-0029">Amino-acid transport</keyword>
<dbReference type="PANTHER" id="PTHR30483:SF6">
    <property type="entry name" value="PERIPLASMIC BINDING PROTEIN OF ABC TRANSPORTER FOR NATURAL AMINO ACIDS"/>
    <property type="match status" value="1"/>
</dbReference>
<sequence>MAVRLSLAAIGFGVAVATAPAMADPVKIGMITTLSGPAGYLGEDVRDGFLLAMDEEGGKLGGADVSLIVEDDGLKPETAQQIADRMIKRDGVELITGVIFSNIAPVVAPMALGAGLFYVSPNAAPSTFAGEKCHEDYFVISWQNDNLHEAAGIAAEKAGKKSAVVLAPNYQAGKDAIAGFKRYFKGQIVDEIYTQLGQTDYAAEIAKIRAANPEMVFYFLPGGMGINFMKQYDQAGLKDSIPLIVSAPSLEQRIMEAVGDGSIGVATSSHWNIDLDNAVNKRFVEGFRAKYGREPTPYAAQGYDTAKAIAAGLKASGGKIKADKDAFRAGIKAGDFESTRGDFKFGKNNHPINTWYSIKVEKGDDGKLHLVTTGVIAEDLVDAYADQCAMN</sequence>
<dbReference type="EMBL" id="SMAK01000002">
    <property type="protein sequence ID" value="TCT12554.1"/>
    <property type="molecule type" value="Genomic_DNA"/>
</dbReference>
<evidence type="ECO:0000256" key="2">
    <source>
        <dbReference type="ARBA" id="ARBA00022729"/>
    </source>
</evidence>
<dbReference type="InterPro" id="IPR028081">
    <property type="entry name" value="Leu-bd"/>
</dbReference>
<dbReference type="InterPro" id="IPR028082">
    <property type="entry name" value="Peripla_BP_I"/>
</dbReference>